<comment type="similarity">
    <text evidence="2">Belongs to the AP endonuclease 2 family.</text>
</comment>
<evidence type="ECO:0000256" key="2">
    <source>
        <dbReference type="ARBA" id="ARBA00005340"/>
    </source>
</evidence>
<comment type="cofactor">
    <cofactor evidence="1">
        <name>Zn(2+)</name>
        <dbReference type="ChEBI" id="CHEBI:29105"/>
    </cofactor>
</comment>
<dbReference type="PANTHER" id="PTHR21445">
    <property type="entry name" value="ENDONUCLEASE IV ENDODEOXYRIBONUCLEASE IV"/>
    <property type="match status" value="1"/>
</dbReference>
<dbReference type="CDD" id="cd00019">
    <property type="entry name" value="AP2Ec"/>
    <property type="match status" value="1"/>
</dbReference>
<dbReference type="GO" id="GO:0004519">
    <property type="term" value="F:endonuclease activity"/>
    <property type="evidence" value="ECO:0007669"/>
    <property type="project" value="UniProtKB-KW"/>
</dbReference>
<keyword evidence="10" id="KW-0255">Endonuclease</keyword>
<organism evidence="10 11">
    <name type="scientific">Cryptococcus gattii EJB2</name>
    <dbReference type="NCBI Taxonomy" id="1296103"/>
    <lineage>
        <taxon>Eukaryota</taxon>
        <taxon>Fungi</taxon>
        <taxon>Dikarya</taxon>
        <taxon>Basidiomycota</taxon>
        <taxon>Agaricomycotina</taxon>
        <taxon>Tremellomycetes</taxon>
        <taxon>Tremellales</taxon>
        <taxon>Cryptococcaceae</taxon>
        <taxon>Cryptococcus</taxon>
        <taxon>Cryptococcus gattii species complex</taxon>
    </lineage>
</organism>
<keyword evidence="5" id="KW-0378">Hydrolase</keyword>
<dbReference type="PROSITE" id="PS00730">
    <property type="entry name" value="AP_NUCLEASE_F2_2"/>
    <property type="match status" value="1"/>
</dbReference>
<dbReference type="Proteomes" id="UP000054272">
    <property type="component" value="Unassembled WGS sequence"/>
</dbReference>
<name>A0ABR5BM43_9TREE</name>
<evidence type="ECO:0000256" key="1">
    <source>
        <dbReference type="ARBA" id="ARBA00001947"/>
    </source>
</evidence>
<evidence type="ECO:0000256" key="6">
    <source>
        <dbReference type="ARBA" id="ARBA00022833"/>
    </source>
</evidence>
<feature type="compositionally biased region" description="Basic and acidic residues" evidence="8">
    <location>
        <begin position="452"/>
        <end position="463"/>
    </location>
</feature>
<dbReference type="PROSITE" id="PS00729">
    <property type="entry name" value="AP_NUCLEASE_F2_1"/>
    <property type="match status" value="1"/>
</dbReference>
<evidence type="ECO:0000259" key="9">
    <source>
        <dbReference type="Pfam" id="PF01261"/>
    </source>
</evidence>
<feature type="region of interest" description="Disordered" evidence="8">
    <location>
        <begin position="423"/>
        <end position="463"/>
    </location>
</feature>
<dbReference type="SUPFAM" id="SSF51658">
    <property type="entry name" value="Xylose isomerase-like"/>
    <property type="match status" value="1"/>
</dbReference>
<dbReference type="EMBL" id="KN848782">
    <property type="protein sequence ID" value="KIR76722.1"/>
    <property type="molecule type" value="Genomic_DNA"/>
</dbReference>
<evidence type="ECO:0000256" key="7">
    <source>
        <dbReference type="ARBA" id="ARBA00023204"/>
    </source>
</evidence>
<protein>
    <submittedName>
        <fullName evidence="10">AP endonuclease 1</fullName>
    </submittedName>
</protein>
<evidence type="ECO:0000256" key="5">
    <source>
        <dbReference type="ARBA" id="ARBA00022801"/>
    </source>
</evidence>
<keyword evidence="3" id="KW-0479">Metal-binding</keyword>
<evidence type="ECO:0000313" key="10">
    <source>
        <dbReference type="EMBL" id="KIR76722.1"/>
    </source>
</evidence>
<dbReference type="Pfam" id="PF01261">
    <property type="entry name" value="AP_endonuc_2"/>
    <property type="match status" value="1"/>
</dbReference>
<evidence type="ECO:0000256" key="8">
    <source>
        <dbReference type="SAM" id="MobiDB-lite"/>
    </source>
</evidence>
<dbReference type="InterPro" id="IPR001719">
    <property type="entry name" value="AP_endonuc_2"/>
</dbReference>
<sequence length="463" mass="51135">MARAITSAAPKRERSASSPLTDLEPEVPALMAVKPKRAIRSTKTKKEEDKEKDNGEDEPTPAKKQRVSKAKAWPPAELEPMLHLPRQGYPAFKLPSFTASPNGGIAPPNDGSQPMLLGAHVSAAGGPATALLRAGLAGANGLALFVKSQRQWKSKPYEDDTMQRFKELMKSKEEGGMGYGPESILVHGSYLINLGNPDPIKWKVSYDCFKDDIARCHQLGIKLYNWHPGSTVGACTKEESFALIAKAINQVHKDVPEVITVIENMANAGSNIVGTAWSDLSSIIELVEDKSRVRVCIDTCHTFAAGYDIRTRETYMETMRKFNEVVGNKYLAGVHLNDSKADLGANKDLHENIGLGKIGLTAFRCIMRDPLMAGIPLVLETPAPDSPIPAEHLSIWKREIALLYEIQAIEDEEWDVKKGEIEERWRKERDAINPPKEKKKPVARGKTKKAKKTEDEGCSHDED</sequence>
<feature type="compositionally biased region" description="Basic residues" evidence="8">
    <location>
        <begin position="437"/>
        <end position="451"/>
    </location>
</feature>
<dbReference type="HAMAP" id="MF_00152">
    <property type="entry name" value="Nfo"/>
    <property type="match status" value="1"/>
</dbReference>
<feature type="domain" description="Xylose isomerase-like TIM barrel" evidence="9">
    <location>
        <begin position="137"/>
        <end position="403"/>
    </location>
</feature>
<gene>
    <name evidence="10" type="ORF">I306_06342</name>
</gene>
<accession>A0ABR5BM43</accession>
<keyword evidence="4" id="KW-0227">DNA damage</keyword>
<keyword evidence="10" id="KW-0540">Nuclease</keyword>
<dbReference type="Gene3D" id="3.20.20.150">
    <property type="entry name" value="Divalent-metal-dependent TIM barrel enzymes"/>
    <property type="match status" value="1"/>
</dbReference>
<keyword evidence="7" id="KW-0234">DNA repair</keyword>
<dbReference type="InterPro" id="IPR036237">
    <property type="entry name" value="Xyl_isomerase-like_sf"/>
</dbReference>
<feature type="region of interest" description="Disordered" evidence="8">
    <location>
        <begin position="1"/>
        <end position="73"/>
    </location>
</feature>
<evidence type="ECO:0000256" key="4">
    <source>
        <dbReference type="ARBA" id="ARBA00022763"/>
    </source>
</evidence>
<feature type="compositionally biased region" description="Basic and acidic residues" evidence="8">
    <location>
        <begin position="44"/>
        <end position="53"/>
    </location>
</feature>
<dbReference type="SMART" id="SM00518">
    <property type="entry name" value="AP2Ec"/>
    <property type="match status" value="1"/>
</dbReference>
<keyword evidence="6" id="KW-0862">Zinc</keyword>
<dbReference type="NCBIfam" id="TIGR00587">
    <property type="entry name" value="nfo"/>
    <property type="match status" value="1"/>
</dbReference>
<keyword evidence="11" id="KW-1185">Reference proteome</keyword>
<evidence type="ECO:0000313" key="11">
    <source>
        <dbReference type="Proteomes" id="UP000054272"/>
    </source>
</evidence>
<reference evidence="10 11" key="1">
    <citation type="submission" date="2015-01" db="EMBL/GenBank/DDBJ databases">
        <title>The Genome Sequence of Cryptococcus gattii EJB2.</title>
        <authorList>
            <consortium name="The Broad Institute Genomics Platform"/>
            <person name="Cuomo C."/>
            <person name="Litvintseva A."/>
            <person name="Chen Y."/>
            <person name="Heitman J."/>
            <person name="Sun S."/>
            <person name="Springer D."/>
            <person name="Dromer F."/>
            <person name="Young S."/>
            <person name="Zeng Q."/>
            <person name="Gargeya S."/>
            <person name="Abouelleil A."/>
            <person name="Alvarado L."/>
            <person name="Chapman S.B."/>
            <person name="Gainer-Dewar J."/>
            <person name="Goldberg J."/>
            <person name="Griggs A."/>
            <person name="Gujja S."/>
            <person name="Hansen M."/>
            <person name="Howarth C."/>
            <person name="Imamovic A."/>
            <person name="Larimer J."/>
            <person name="Murphy C."/>
            <person name="Naylor J."/>
            <person name="Pearson M."/>
            <person name="Priest M."/>
            <person name="Roberts A."/>
            <person name="Saif S."/>
            <person name="Shea T."/>
            <person name="Sykes S."/>
            <person name="Wortman J."/>
            <person name="Nusbaum C."/>
            <person name="Birren B."/>
        </authorList>
    </citation>
    <scope>NUCLEOTIDE SEQUENCE [LARGE SCALE GENOMIC DNA]</scope>
    <source>
        <strain evidence="10 11">EJB2</strain>
    </source>
</reference>
<dbReference type="PROSITE" id="PS51432">
    <property type="entry name" value="AP_NUCLEASE_F2_4"/>
    <property type="match status" value="1"/>
</dbReference>
<dbReference type="InterPro" id="IPR013022">
    <property type="entry name" value="Xyl_isomerase-like_TIM-brl"/>
</dbReference>
<dbReference type="PROSITE" id="PS00731">
    <property type="entry name" value="AP_NUCLEASE_F2_3"/>
    <property type="match status" value="1"/>
</dbReference>
<evidence type="ECO:0000256" key="3">
    <source>
        <dbReference type="ARBA" id="ARBA00022723"/>
    </source>
</evidence>
<dbReference type="InterPro" id="IPR018246">
    <property type="entry name" value="AP_endonuc_F2_Zn_BS"/>
</dbReference>
<feature type="compositionally biased region" description="Basic residues" evidence="8">
    <location>
        <begin position="34"/>
        <end position="43"/>
    </location>
</feature>
<dbReference type="PANTHER" id="PTHR21445:SF0">
    <property type="entry name" value="APURINIC-APYRIMIDINIC ENDONUCLEASE"/>
    <property type="match status" value="1"/>
</dbReference>
<proteinExistence type="inferred from homology"/>